<keyword evidence="9 19" id="KW-0441">Lipid A biosynthesis</keyword>
<feature type="domain" description="ArnT-like N-terminal" evidence="20">
    <location>
        <begin position="10"/>
        <end position="239"/>
    </location>
</feature>
<feature type="transmembrane region" description="Helical" evidence="19">
    <location>
        <begin position="448"/>
        <end position="468"/>
    </location>
</feature>
<evidence type="ECO:0000256" key="10">
    <source>
        <dbReference type="ARBA" id="ARBA00022676"/>
    </source>
</evidence>
<evidence type="ECO:0000256" key="12">
    <source>
        <dbReference type="ARBA" id="ARBA00022692"/>
    </source>
</evidence>
<feature type="transmembrane region" description="Helical" evidence="19">
    <location>
        <begin position="346"/>
        <end position="365"/>
    </location>
</feature>
<keyword evidence="13 19" id="KW-0448">Lipopolysaccharide biosynthesis</keyword>
<dbReference type="Proteomes" id="UP000230008">
    <property type="component" value="Chromosome"/>
</dbReference>
<keyword evidence="6 19" id="KW-1003">Cell membrane</keyword>
<accession>A0A2D3T944</accession>
<keyword evidence="14 19" id="KW-1133">Transmembrane helix</keyword>
<feature type="transmembrane region" description="Helical" evidence="19">
    <location>
        <begin position="294"/>
        <end position="311"/>
    </location>
</feature>
<evidence type="ECO:0000256" key="7">
    <source>
        <dbReference type="ARBA" id="ARBA00022516"/>
    </source>
</evidence>
<dbReference type="InterPro" id="IPR022839">
    <property type="entry name" value="ArnT"/>
</dbReference>
<evidence type="ECO:0000256" key="1">
    <source>
        <dbReference type="ARBA" id="ARBA00004429"/>
    </source>
</evidence>
<evidence type="ECO:0000256" key="8">
    <source>
        <dbReference type="ARBA" id="ARBA00022519"/>
    </source>
</evidence>
<protein>
    <recommendedName>
        <fullName evidence="5 19">Undecaprenyl phosphate-alpha-4-amino-4-deoxy-L-arabinose arabinosyl transferase</fullName>
        <ecNumber evidence="4 19">2.4.2.43</ecNumber>
    </recommendedName>
    <alternativeName>
        <fullName evidence="19">4-amino-4-deoxy-L-arabinose lipid A transferase</fullName>
    </alternativeName>
    <alternativeName>
        <fullName evidence="19">Lipid IV(A) 4-amino-4-deoxy-L-arabinosyltransferase</fullName>
    </alternativeName>
    <alternativeName>
        <fullName evidence="19">Undecaprenyl phosphate-alpha-L-Ara4N transferase</fullName>
    </alternativeName>
</protein>
<evidence type="ECO:0000259" key="20">
    <source>
        <dbReference type="Pfam" id="PF02366"/>
    </source>
</evidence>
<sequence length="553" mass="62938">MLKLFKNHMVILVTIFSLLYLIPVDQRLLWQPDETRYAEISREMLERGNWVVPYFLDIRYFEKPIAGYWINNIGQWLFGHHNFSGRFGSIFSTALTACLIFCLSIRLFHNRTTATIATLIYLTFFLVLSVGSYAVLDPMLSLWLAAAMVSFYGTLDAKSTQQKFIAYVLLGIACGMGFMTKGFLALAIPVISVLPVMVQQKRLKELFCFGPIALLSAFLLSLPWVLAIAHHEPDFWHYFFWVEHVQRFAEDNAQHKAPFWYYLPIFCIAGLPWLGLMPGALLKGFRERKTRPQLFFLLSWILMPFLFFSLAKGKLLTYILPCMAPLSILLAAYAKDCAAQTRMKAFKINGVINIVFGIFFILVFLVGMKWMPTFLLYQSQETPKIILGSVCALAWASLGAWSLKNNAQNWQYAAACPVLFALLAGYLIPKKLIDTEQPQHFTQNNKALLSGSRYILVNSVGVGAGVAWELNRSNIMMFHQKGELSYGLSYPDSKNKYVSAADFPRWLAQARRKGDVSLMLLLSEGEGTPTHLPKVDKIESSHRLILLWYKKTS</sequence>
<dbReference type="InterPro" id="IPR050297">
    <property type="entry name" value="LipidA_mod_glycosyltrf_83"/>
</dbReference>
<feature type="transmembrane region" description="Helical" evidence="19">
    <location>
        <begin position="206"/>
        <end position="229"/>
    </location>
</feature>
<evidence type="ECO:0000256" key="6">
    <source>
        <dbReference type="ARBA" id="ARBA00022475"/>
    </source>
</evidence>
<keyword evidence="8" id="KW-0997">Cell inner membrane</keyword>
<dbReference type="NCBIfam" id="NF009784">
    <property type="entry name" value="PRK13279.1"/>
    <property type="match status" value="1"/>
</dbReference>
<organism evidence="21 22">
    <name type="scientific">Candidatus Williamhamiltonella defendens</name>
    <dbReference type="NCBI Taxonomy" id="138072"/>
    <lineage>
        <taxon>Bacteria</taxon>
        <taxon>Pseudomonadati</taxon>
        <taxon>Pseudomonadota</taxon>
        <taxon>Gammaproteobacteria</taxon>
        <taxon>Enterobacterales</taxon>
        <taxon>Enterobacteriaceae</taxon>
        <taxon>aphid secondary symbionts</taxon>
        <taxon>Candidatus Williamhamiltonella</taxon>
    </lineage>
</organism>
<keyword evidence="16 19" id="KW-0472">Membrane</keyword>
<evidence type="ECO:0000313" key="21">
    <source>
        <dbReference type="EMBL" id="ATW30312.1"/>
    </source>
</evidence>
<feature type="transmembrane region" description="Helical" evidence="19">
    <location>
        <begin position="7"/>
        <end position="24"/>
    </location>
</feature>
<feature type="transmembrane region" description="Helical" evidence="19">
    <location>
        <begin position="259"/>
        <end position="282"/>
    </location>
</feature>
<comment type="function">
    <text evidence="17 19">Catalyzes the transfer of the L-Ara4N moiety of the glycolipid undecaprenyl phosphate-alpha-L-Ara4N to lipid A. The modified arabinose is attached to lipid A and is required for resistance to polymyxin and cationic antimicrobial peptides.</text>
</comment>
<evidence type="ECO:0000256" key="4">
    <source>
        <dbReference type="ARBA" id="ARBA00012056"/>
    </source>
</evidence>
<dbReference type="GO" id="GO:0009245">
    <property type="term" value="P:lipid A biosynthetic process"/>
    <property type="evidence" value="ECO:0007669"/>
    <property type="project" value="UniProtKB-UniRule"/>
</dbReference>
<dbReference type="GO" id="GO:0006493">
    <property type="term" value="P:protein O-linked glycosylation"/>
    <property type="evidence" value="ECO:0007669"/>
    <property type="project" value="InterPro"/>
</dbReference>
<evidence type="ECO:0000256" key="2">
    <source>
        <dbReference type="ARBA" id="ARBA00005200"/>
    </source>
</evidence>
<gene>
    <name evidence="19" type="primary">arnT</name>
    <name evidence="21" type="ORF">BJP41_08300</name>
</gene>
<dbReference type="GO" id="GO:0009103">
    <property type="term" value="P:lipopolysaccharide biosynthetic process"/>
    <property type="evidence" value="ECO:0007669"/>
    <property type="project" value="UniProtKB-KW"/>
</dbReference>
<feature type="transmembrane region" description="Helical" evidence="19">
    <location>
        <begin position="385"/>
        <end position="403"/>
    </location>
</feature>
<dbReference type="HAMAP" id="MF_01165">
    <property type="entry name" value="ArnT_transfer"/>
    <property type="match status" value="1"/>
</dbReference>
<dbReference type="UniPathway" id="UPA00037"/>
<evidence type="ECO:0000256" key="19">
    <source>
        <dbReference type="HAMAP-Rule" id="MF_01165"/>
    </source>
</evidence>
<dbReference type="GO" id="GO:0103015">
    <property type="term" value="F:4-amino-4-deoxy-L-arabinose transferase activity"/>
    <property type="evidence" value="ECO:0007669"/>
    <property type="project" value="UniProtKB-EC"/>
</dbReference>
<comment type="pathway">
    <text evidence="2 19">Lipopolysaccharide metabolism; 4-amino-4-deoxy-beta-L-arabinose-lipid A biosynthesis.</text>
</comment>
<evidence type="ECO:0000256" key="11">
    <source>
        <dbReference type="ARBA" id="ARBA00022679"/>
    </source>
</evidence>
<dbReference type="GO" id="GO:0000030">
    <property type="term" value="F:mannosyltransferase activity"/>
    <property type="evidence" value="ECO:0007669"/>
    <property type="project" value="InterPro"/>
</dbReference>
<evidence type="ECO:0000256" key="17">
    <source>
        <dbReference type="ARBA" id="ARBA00025446"/>
    </source>
</evidence>
<dbReference type="GO" id="GO:0010041">
    <property type="term" value="P:response to iron(III) ion"/>
    <property type="evidence" value="ECO:0007669"/>
    <property type="project" value="TreeGrafter"/>
</dbReference>
<reference evidence="22" key="1">
    <citation type="submission" date="2016-10" db="EMBL/GenBank/DDBJ databases">
        <authorList>
            <person name="Chevignon G."/>
        </authorList>
    </citation>
    <scope>NUCLEOTIDE SEQUENCE [LARGE SCALE GENOMIC DNA]</scope>
    <source>
        <strain evidence="22">A2C</strain>
    </source>
</reference>
<evidence type="ECO:0000313" key="22">
    <source>
        <dbReference type="Proteomes" id="UP000230008"/>
    </source>
</evidence>
<comment type="subcellular location">
    <subcellularLocation>
        <location evidence="1">Cell inner membrane</location>
        <topology evidence="1">Multi-pass membrane protein</topology>
    </subcellularLocation>
    <subcellularLocation>
        <location evidence="19">Cell membrane</location>
        <topology evidence="19">Multi-pass membrane protein</topology>
    </subcellularLocation>
</comment>
<evidence type="ECO:0000256" key="14">
    <source>
        <dbReference type="ARBA" id="ARBA00022989"/>
    </source>
</evidence>
<dbReference type="EC" id="2.4.2.43" evidence="4 19"/>
<evidence type="ECO:0000256" key="15">
    <source>
        <dbReference type="ARBA" id="ARBA00023098"/>
    </source>
</evidence>
<dbReference type="AlphaFoldDB" id="A0A2D3T944"/>
<dbReference type="InterPro" id="IPR003342">
    <property type="entry name" value="ArnT-like_N"/>
</dbReference>
<name>A0A2D3T944_9ENTR</name>
<dbReference type="PANTHER" id="PTHR33908:SF3">
    <property type="entry name" value="UNDECAPRENYL PHOSPHATE-ALPHA-4-AMINO-4-DEOXY-L-ARABINOSE ARABINOSYL TRANSFERASE"/>
    <property type="match status" value="1"/>
</dbReference>
<feature type="transmembrane region" description="Helical" evidence="19">
    <location>
        <begin position="120"/>
        <end position="144"/>
    </location>
</feature>
<evidence type="ECO:0000256" key="3">
    <source>
        <dbReference type="ARBA" id="ARBA00010814"/>
    </source>
</evidence>
<dbReference type="PANTHER" id="PTHR33908">
    <property type="entry name" value="MANNOSYLTRANSFERASE YKCB-RELATED"/>
    <property type="match status" value="1"/>
</dbReference>
<evidence type="ECO:0000256" key="5">
    <source>
        <dbReference type="ARBA" id="ARBA00015532"/>
    </source>
</evidence>
<feature type="transmembrane region" description="Helical" evidence="19">
    <location>
        <begin position="87"/>
        <end position="108"/>
    </location>
</feature>
<feature type="transmembrane region" description="Helical" evidence="19">
    <location>
        <begin position="317"/>
        <end position="334"/>
    </location>
</feature>
<feature type="transmembrane region" description="Helical" evidence="19">
    <location>
        <begin position="410"/>
        <end position="428"/>
    </location>
</feature>
<dbReference type="Pfam" id="PF02366">
    <property type="entry name" value="PMT"/>
    <property type="match status" value="1"/>
</dbReference>
<keyword evidence="11 19" id="KW-0808">Transferase</keyword>
<evidence type="ECO:0000256" key="18">
    <source>
        <dbReference type="ARBA" id="ARBA00034054"/>
    </source>
</evidence>
<proteinExistence type="inferred from homology"/>
<keyword evidence="10 19" id="KW-0328">Glycosyltransferase</keyword>
<comment type="catalytic activity">
    <reaction evidence="18 19">
        <text>4-amino-4-deoxy-alpha-L-arabinopyranosyl di-trans,octa-cis-undecaprenyl phosphate + lipid IVA = lipid IIA + di-trans,octa-cis-undecaprenyl phosphate.</text>
        <dbReference type="EC" id="2.4.2.43"/>
    </reaction>
</comment>
<keyword evidence="12 19" id="KW-0812">Transmembrane</keyword>
<evidence type="ECO:0000256" key="13">
    <source>
        <dbReference type="ARBA" id="ARBA00022985"/>
    </source>
</evidence>
<comment type="similarity">
    <text evidence="3 19">Belongs to the glycosyltransferase 83 family.</text>
</comment>
<dbReference type="EMBL" id="CP017606">
    <property type="protein sequence ID" value="ATW30312.1"/>
    <property type="molecule type" value="Genomic_DNA"/>
</dbReference>
<evidence type="ECO:0000256" key="16">
    <source>
        <dbReference type="ARBA" id="ARBA00023136"/>
    </source>
</evidence>
<dbReference type="GO" id="GO:0005886">
    <property type="term" value="C:plasma membrane"/>
    <property type="evidence" value="ECO:0007669"/>
    <property type="project" value="UniProtKB-SubCell"/>
</dbReference>
<feature type="transmembrane region" description="Helical" evidence="19">
    <location>
        <begin position="164"/>
        <end position="194"/>
    </location>
</feature>
<keyword evidence="7 19" id="KW-0444">Lipid biosynthesis</keyword>
<keyword evidence="15 19" id="KW-0443">Lipid metabolism</keyword>
<evidence type="ECO:0000256" key="9">
    <source>
        <dbReference type="ARBA" id="ARBA00022556"/>
    </source>
</evidence>
<reference evidence="22" key="2">
    <citation type="submission" date="2017-11" db="EMBL/GenBank/DDBJ databases">
        <title>PacBio sequencing of new strain of the secondary endosymbiont Candidatus Hamiltonella defensa.</title>
        <authorList>
            <person name="Strand M.R."/>
            <person name="Oliver K."/>
        </authorList>
    </citation>
    <scope>NUCLEOTIDE SEQUENCE [LARGE SCALE GENOMIC DNA]</scope>
    <source>
        <strain evidence="22">A2C</strain>
    </source>
</reference>